<proteinExistence type="predicted"/>
<comment type="caution">
    <text evidence="2">The sequence shown here is derived from an EMBL/GenBank/DDBJ whole genome shotgun (WGS) entry which is preliminary data.</text>
</comment>
<organism evidence="2 3">
    <name type="scientific">Muraenolepis orangiensis</name>
    <name type="common">Patagonian moray cod</name>
    <dbReference type="NCBI Taxonomy" id="630683"/>
    <lineage>
        <taxon>Eukaryota</taxon>
        <taxon>Metazoa</taxon>
        <taxon>Chordata</taxon>
        <taxon>Craniata</taxon>
        <taxon>Vertebrata</taxon>
        <taxon>Euteleostomi</taxon>
        <taxon>Actinopterygii</taxon>
        <taxon>Neopterygii</taxon>
        <taxon>Teleostei</taxon>
        <taxon>Neoteleostei</taxon>
        <taxon>Acanthomorphata</taxon>
        <taxon>Zeiogadaria</taxon>
        <taxon>Gadariae</taxon>
        <taxon>Gadiformes</taxon>
        <taxon>Muraenolepidoidei</taxon>
        <taxon>Muraenolepididae</taxon>
        <taxon>Muraenolepis</taxon>
    </lineage>
</organism>
<reference evidence="2" key="1">
    <citation type="submission" date="2022-07" db="EMBL/GenBank/DDBJ databases">
        <title>Chromosome-level genome of Muraenolepis orangiensis.</title>
        <authorList>
            <person name="Kim J."/>
        </authorList>
    </citation>
    <scope>NUCLEOTIDE SEQUENCE</scope>
    <source>
        <strain evidence="2">KU_S4_2022</strain>
        <tissue evidence="2">Muscle</tissue>
    </source>
</reference>
<accession>A0A9Q0EP99</accession>
<gene>
    <name evidence="2" type="ORF">NHX12_021011</name>
</gene>
<sequence length="179" mass="19526">MCVGTREPRVPTIPFGIGSVLPCEVPPSAVLLFQLVARPSADIGHVSSVVAWGAFPVCDSGLCLLQGRFKTPLLRGQPRPQLDQFRKMEALMCSDLDHWLCNLKSWEASSSTPLELEQQQHHHHHQHSPRGSPLHLSADSACSSSTLPGRSALELWDNKAFVVGLECLKVPVVVAAPRL</sequence>
<keyword evidence="3" id="KW-1185">Reference proteome</keyword>
<dbReference type="EMBL" id="JANIIK010000037">
    <property type="protein sequence ID" value="KAJ3610995.1"/>
    <property type="molecule type" value="Genomic_DNA"/>
</dbReference>
<dbReference type="OrthoDB" id="347244at2759"/>
<dbReference type="Proteomes" id="UP001148018">
    <property type="component" value="Unassembled WGS sequence"/>
</dbReference>
<dbReference type="PANTHER" id="PTHR33862:SF3">
    <property type="entry name" value="OROFACIAL CLEFT 1 CANDIDATE GENE 1 PROTEIN"/>
    <property type="match status" value="1"/>
</dbReference>
<evidence type="ECO:0000313" key="2">
    <source>
        <dbReference type="EMBL" id="KAJ3610995.1"/>
    </source>
</evidence>
<name>A0A9Q0EP99_9TELE</name>
<dbReference type="InterPro" id="IPR031390">
    <property type="entry name" value="OFCC1"/>
</dbReference>
<protein>
    <submittedName>
        <fullName evidence="2">Uncharacterized protein</fullName>
    </submittedName>
</protein>
<evidence type="ECO:0000313" key="3">
    <source>
        <dbReference type="Proteomes" id="UP001148018"/>
    </source>
</evidence>
<dbReference type="AlphaFoldDB" id="A0A9Q0EP99"/>
<feature type="region of interest" description="Disordered" evidence="1">
    <location>
        <begin position="112"/>
        <end position="141"/>
    </location>
</feature>
<evidence type="ECO:0000256" key="1">
    <source>
        <dbReference type="SAM" id="MobiDB-lite"/>
    </source>
</evidence>
<dbReference type="PANTHER" id="PTHR33862">
    <property type="entry name" value="OROFACIAL CLEFT 1 CANDIDATE GENE 1 PROTEIN"/>
    <property type="match status" value="1"/>
</dbReference>